<dbReference type="Proteomes" id="UP000037432">
    <property type="component" value="Unassembled WGS sequence"/>
</dbReference>
<accession>A0A0J7Z187</accession>
<evidence type="ECO:0000313" key="3">
    <source>
        <dbReference type="EMBL" id="KMS69078.1"/>
    </source>
</evidence>
<proteinExistence type="predicted"/>
<dbReference type="RefSeq" id="WP_048585693.1">
    <property type="nucleotide sequence ID" value="NZ_LFNT01000065.1"/>
</dbReference>
<dbReference type="AlphaFoldDB" id="A0A0J7Z187"/>
<dbReference type="OrthoDB" id="4327125at2"/>
<evidence type="ECO:0000313" key="4">
    <source>
        <dbReference type="Proteomes" id="UP000037432"/>
    </source>
</evidence>
<dbReference type="PATRIC" id="fig|1938.3.peg.7528"/>
<sequence length="66" mass="6774">MTPESTGPFRKSSYSGAQGDCVEVAPTSTGGRAVRDSKNHNGPHLHVGPDGWHAFLAGAKNGSLGL</sequence>
<evidence type="ECO:0000256" key="1">
    <source>
        <dbReference type="SAM" id="MobiDB-lite"/>
    </source>
</evidence>
<dbReference type="InterPro" id="IPR007278">
    <property type="entry name" value="DUF397"/>
</dbReference>
<name>A0A0J7Z187_STRVR</name>
<gene>
    <name evidence="3" type="ORF">ACM01_36355</name>
</gene>
<feature type="domain" description="DUF397" evidence="2">
    <location>
        <begin position="9"/>
        <end position="60"/>
    </location>
</feature>
<evidence type="ECO:0000259" key="2">
    <source>
        <dbReference type="Pfam" id="PF04149"/>
    </source>
</evidence>
<dbReference type="Pfam" id="PF04149">
    <property type="entry name" value="DUF397"/>
    <property type="match status" value="1"/>
</dbReference>
<comment type="caution">
    <text evidence="3">The sequence shown here is derived from an EMBL/GenBank/DDBJ whole genome shotgun (WGS) entry which is preliminary data.</text>
</comment>
<feature type="region of interest" description="Disordered" evidence="1">
    <location>
        <begin position="1"/>
        <end position="45"/>
    </location>
</feature>
<dbReference type="EMBL" id="LFNT01000065">
    <property type="protein sequence ID" value="KMS69078.1"/>
    <property type="molecule type" value="Genomic_DNA"/>
</dbReference>
<organism evidence="3 4">
    <name type="scientific">Streptomyces viridochromogenes</name>
    <dbReference type="NCBI Taxonomy" id="1938"/>
    <lineage>
        <taxon>Bacteria</taxon>
        <taxon>Bacillati</taxon>
        <taxon>Actinomycetota</taxon>
        <taxon>Actinomycetes</taxon>
        <taxon>Kitasatosporales</taxon>
        <taxon>Streptomycetaceae</taxon>
        <taxon>Streptomyces</taxon>
    </lineage>
</organism>
<reference evidence="3 4" key="1">
    <citation type="submission" date="2015-06" db="EMBL/GenBank/DDBJ databases">
        <authorList>
            <person name="Ju K.-S."/>
            <person name="Doroghazi J.R."/>
            <person name="Metcalf W.W."/>
        </authorList>
    </citation>
    <scope>NUCLEOTIDE SEQUENCE [LARGE SCALE GENOMIC DNA]</scope>
    <source>
        <strain evidence="3 4">NRRL 3414</strain>
    </source>
</reference>
<protein>
    <submittedName>
        <fullName evidence="3">Toxin-antitoxin system, toxin component</fullName>
    </submittedName>
</protein>